<reference evidence="2" key="1">
    <citation type="journal article" date="2023" name="G3 (Bethesda)">
        <title>A reference genome for the long-term kleptoplast-retaining sea slug Elysia crispata morphotype clarki.</title>
        <authorList>
            <person name="Eastman K.E."/>
            <person name="Pendleton A.L."/>
            <person name="Shaikh M.A."/>
            <person name="Suttiyut T."/>
            <person name="Ogas R."/>
            <person name="Tomko P."/>
            <person name="Gavelis G."/>
            <person name="Widhalm J.R."/>
            <person name="Wisecaver J.H."/>
        </authorList>
    </citation>
    <scope>NUCLEOTIDE SEQUENCE</scope>
    <source>
        <strain evidence="2">ECLA1</strain>
    </source>
</reference>
<accession>A0AAE0ZK98</accession>
<keyword evidence="3" id="KW-1185">Reference proteome</keyword>
<evidence type="ECO:0000313" key="2">
    <source>
        <dbReference type="EMBL" id="KAK3771004.1"/>
    </source>
</evidence>
<proteinExistence type="predicted"/>
<evidence type="ECO:0000313" key="3">
    <source>
        <dbReference type="Proteomes" id="UP001283361"/>
    </source>
</evidence>
<organism evidence="2 3">
    <name type="scientific">Elysia crispata</name>
    <name type="common">lettuce slug</name>
    <dbReference type="NCBI Taxonomy" id="231223"/>
    <lineage>
        <taxon>Eukaryota</taxon>
        <taxon>Metazoa</taxon>
        <taxon>Spiralia</taxon>
        <taxon>Lophotrochozoa</taxon>
        <taxon>Mollusca</taxon>
        <taxon>Gastropoda</taxon>
        <taxon>Heterobranchia</taxon>
        <taxon>Euthyneura</taxon>
        <taxon>Panpulmonata</taxon>
        <taxon>Sacoglossa</taxon>
        <taxon>Placobranchoidea</taxon>
        <taxon>Plakobranchidae</taxon>
        <taxon>Elysia</taxon>
    </lineage>
</organism>
<comment type="caution">
    <text evidence="2">The sequence shown here is derived from an EMBL/GenBank/DDBJ whole genome shotgun (WGS) entry which is preliminary data.</text>
</comment>
<feature type="compositionally biased region" description="Basic and acidic residues" evidence="1">
    <location>
        <begin position="371"/>
        <end position="382"/>
    </location>
</feature>
<feature type="compositionally biased region" description="Low complexity" evidence="1">
    <location>
        <begin position="353"/>
        <end position="362"/>
    </location>
</feature>
<dbReference type="AlphaFoldDB" id="A0AAE0ZK98"/>
<feature type="region of interest" description="Disordered" evidence="1">
    <location>
        <begin position="337"/>
        <end position="448"/>
    </location>
</feature>
<feature type="compositionally biased region" description="Polar residues" evidence="1">
    <location>
        <begin position="410"/>
        <end position="423"/>
    </location>
</feature>
<evidence type="ECO:0000256" key="1">
    <source>
        <dbReference type="SAM" id="MobiDB-lite"/>
    </source>
</evidence>
<protein>
    <submittedName>
        <fullName evidence="2">Uncharacterized protein</fullName>
    </submittedName>
</protein>
<dbReference type="EMBL" id="JAWDGP010003778">
    <property type="protein sequence ID" value="KAK3771004.1"/>
    <property type="molecule type" value="Genomic_DNA"/>
</dbReference>
<dbReference type="Proteomes" id="UP001283361">
    <property type="component" value="Unassembled WGS sequence"/>
</dbReference>
<feature type="region of interest" description="Disordered" evidence="1">
    <location>
        <begin position="238"/>
        <end position="289"/>
    </location>
</feature>
<feature type="region of interest" description="Disordered" evidence="1">
    <location>
        <begin position="60"/>
        <end position="137"/>
    </location>
</feature>
<sequence length="500" mass="55592">MTCTMTKRTFLATSGVAMFTPREETSFEILIQEQIKTSNVNFERVKTRYLVCEMTSQKRFRHQENPNTGGRTRDLPPRFKRQKSSSGQPQLNPRAVSPSSPQSDRNNQSNNMTKQSHLQSPGTAVNKASPSQTASSGGVRYSVLQPINYVYSDIPNTQSMPSQVYPLAPSPQMWTGVGYSGLQPVMVSPNSMMLPQPVSQVSHHVRDSTTYINENCAPSPSLYMAQCSPMSPWSTSGYGSPYQSSCSSPAPTIPSPSPSGQEPEKSSQSTPDRMKSVKSPGAQYTDPDLRTIEMLRELERVADKESQEAEEGGSDRKTLVSHHLRMLMCAMDRYTENIESEMDGNTRNDEGISPHSSNRSSPSPSPVPLSRKADENNLKGKVEGVPTPFWNHTNQTSEHRLPRSRPVLGSSYTSVPTQHRVQPSSSSGSLSGRPQLPQMPWIQDTQPNQQSDWNLWSSPSFNFCGVLGHPACISSPHEHFEYFQDACFPANKERKPLYKR</sequence>
<feature type="compositionally biased region" description="Polar residues" evidence="1">
    <location>
        <begin position="84"/>
        <end position="136"/>
    </location>
</feature>
<gene>
    <name evidence="2" type="ORF">RRG08_002053</name>
</gene>
<name>A0AAE0ZK98_9GAST</name>